<dbReference type="EMBL" id="JBHRWW010000001">
    <property type="protein sequence ID" value="MFC3687322.1"/>
    <property type="molecule type" value="Genomic_DNA"/>
</dbReference>
<organism evidence="1 2">
    <name type="scientific">Aquipuribacter hungaricus</name>
    <dbReference type="NCBI Taxonomy" id="545624"/>
    <lineage>
        <taxon>Bacteria</taxon>
        <taxon>Bacillati</taxon>
        <taxon>Actinomycetota</taxon>
        <taxon>Actinomycetes</taxon>
        <taxon>Micrococcales</taxon>
        <taxon>Intrasporangiaceae</taxon>
        <taxon>Aquipuribacter</taxon>
    </lineage>
</organism>
<evidence type="ECO:0000313" key="2">
    <source>
        <dbReference type="Proteomes" id="UP001595685"/>
    </source>
</evidence>
<dbReference type="RefSeq" id="WP_376983503.1">
    <property type="nucleotide sequence ID" value="NZ_JBHRWW010000001.1"/>
</dbReference>
<reference evidence="2" key="1">
    <citation type="journal article" date="2019" name="Int. J. Syst. Evol. Microbiol.">
        <title>The Global Catalogue of Microorganisms (GCM) 10K type strain sequencing project: providing services to taxonomists for standard genome sequencing and annotation.</title>
        <authorList>
            <consortium name="The Broad Institute Genomics Platform"/>
            <consortium name="The Broad Institute Genome Sequencing Center for Infectious Disease"/>
            <person name="Wu L."/>
            <person name="Ma J."/>
        </authorList>
    </citation>
    <scope>NUCLEOTIDE SEQUENCE [LARGE SCALE GENOMIC DNA]</scope>
    <source>
        <strain evidence="2">NCAIM B.02333</strain>
    </source>
</reference>
<dbReference type="Proteomes" id="UP001595685">
    <property type="component" value="Unassembled WGS sequence"/>
</dbReference>
<name>A0ABV7WE93_9MICO</name>
<evidence type="ECO:0000313" key="1">
    <source>
        <dbReference type="EMBL" id="MFC3687322.1"/>
    </source>
</evidence>
<accession>A0ABV7WE93</accession>
<evidence type="ECO:0008006" key="3">
    <source>
        <dbReference type="Google" id="ProtNLM"/>
    </source>
</evidence>
<proteinExistence type="predicted"/>
<sequence>MVAAVVGVALLVVGLAGCGAEDSTTKATDGLDCDGDTRVSSHLDYAAGEAPVAASPEDAAREAVSGNAFEAQDASPSSGNVRVFVERDGLAVRYVDVRQDSPGRWTADSITSCTD</sequence>
<keyword evidence="2" id="KW-1185">Reference proteome</keyword>
<gene>
    <name evidence="1" type="ORF">ACFOLH_03090</name>
</gene>
<comment type="caution">
    <text evidence="1">The sequence shown here is derived from an EMBL/GenBank/DDBJ whole genome shotgun (WGS) entry which is preliminary data.</text>
</comment>
<protein>
    <recommendedName>
        <fullName evidence="3">Secreted protein</fullName>
    </recommendedName>
</protein>